<name>A0A0H2ZDV2_PSEAB</name>
<dbReference type="InterPro" id="IPR018490">
    <property type="entry name" value="cNMP-bd_dom_sf"/>
</dbReference>
<dbReference type="Pfam" id="PF00571">
    <property type="entry name" value="CBS"/>
    <property type="match status" value="2"/>
</dbReference>
<gene>
    <name evidence="4" type="ordered locus">PA14_22370</name>
</gene>
<organism evidence="4 5">
    <name type="scientific">Pseudomonas aeruginosa (strain UCBPP-PA14)</name>
    <dbReference type="NCBI Taxonomy" id="208963"/>
    <lineage>
        <taxon>Bacteria</taxon>
        <taxon>Pseudomonadati</taxon>
        <taxon>Pseudomonadota</taxon>
        <taxon>Gammaproteobacteria</taxon>
        <taxon>Pseudomonadales</taxon>
        <taxon>Pseudomonadaceae</taxon>
        <taxon>Pseudomonas</taxon>
    </lineage>
</organism>
<evidence type="ECO:0000313" key="5">
    <source>
        <dbReference type="Proteomes" id="UP000000653"/>
    </source>
</evidence>
<dbReference type="Gene3D" id="2.60.120.10">
    <property type="entry name" value="Jelly Rolls"/>
    <property type="match status" value="1"/>
</dbReference>
<dbReference type="SUPFAM" id="SSF54631">
    <property type="entry name" value="CBS-domain pair"/>
    <property type="match status" value="1"/>
</dbReference>
<dbReference type="InterPro" id="IPR006669">
    <property type="entry name" value="MgtE_transporter"/>
</dbReference>
<evidence type="ECO:0000256" key="1">
    <source>
        <dbReference type="PROSITE-ProRule" id="PRU00703"/>
    </source>
</evidence>
<accession>A0A0H2ZDV2</accession>
<dbReference type="RefSeq" id="WP_003109179.1">
    <property type="nucleotide sequence ID" value="NC_008463.1"/>
</dbReference>
<dbReference type="InterPro" id="IPR000595">
    <property type="entry name" value="cNMP-bd_dom"/>
</dbReference>
<dbReference type="PROSITE" id="PS50042">
    <property type="entry name" value="CNMP_BINDING_3"/>
    <property type="match status" value="1"/>
</dbReference>
<sequence length="599" mass="66568">MPDSFNFASPPFDQLRPHQRETFKQALSVGYYAPGETLLEAGSAVPGLFVLLKGVVEERGDDGRVFAQYAADDLFDVRGLFSGSSKHRYLAIEESIVYELPASCFHQLCGENPGFARFFQADLAAKRQLAQRDGQNLAEFILTRIAREHLLPALEVEASLSLGDAARLQLSHGADALLVRLERDGPELGIVTRTDLMSAHFRDGRSELEAIGPLAHGPLASVELGDFLFDAMILMTRQRIERVAVTEDGQVIGLLHLTQVLSLFSTHSHVLALRIARADDLGDLRRCAETLDTLIATLAGNGIRLRFIMQLVSALNEQLLERLFELLLPPTLRGRCCLLVMGSEGRGEQLLKTDQDNALVLADDLPQEQALAMMQRFSAALLEFGYPPCPGGVMASRPEWCKPLAAWQAELRGTLLEGKPEQLLRLSILADAWPVAGNLQLFEPLRRQLRGFADGGERWLADIAAAALQFDTPLTFLGQLKTQDARLDLKRGGIFPIVHGIRTLALREGLETRGTLARIEALKRHKVLEARLADDLSESFELFLQLRLTRQLAGQRDGRQQGLDVSGMSRHDRDMLRYGLHVVKKFKQSVARQFHLETR</sequence>
<dbReference type="Pfam" id="PF00027">
    <property type="entry name" value="cNMP_binding"/>
    <property type="match status" value="1"/>
</dbReference>
<feature type="domain" description="CBS" evidence="3">
    <location>
        <begin position="214"/>
        <end position="273"/>
    </location>
</feature>
<dbReference type="PROSITE" id="PS51371">
    <property type="entry name" value="CBS"/>
    <property type="match status" value="1"/>
</dbReference>
<reference evidence="4 5" key="1">
    <citation type="journal article" date="2006" name="Genome Biol.">
        <title>Genomic analysis reveals that Pseudomonas aeruginosa virulence is combinatorial.</title>
        <authorList>
            <person name="Lee D.G."/>
            <person name="Urbach J.M."/>
            <person name="Wu G."/>
            <person name="Liberati N.T."/>
            <person name="Feinbaum R.L."/>
            <person name="Miyata S."/>
            <person name="Diggins L.T."/>
            <person name="He J."/>
            <person name="Saucier M."/>
            <person name="Deziel E."/>
            <person name="Friedman L."/>
            <person name="Li L."/>
            <person name="Grills G."/>
            <person name="Montgomery K."/>
            <person name="Kucherlapati R."/>
            <person name="Rahme L.G."/>
            <person name="Ausubel F.M."/>
        </authorList>
    </citation>
    <scope>NUCLEOTIDE SEQUENCE [LARGE SCALE GENOMIC DNA]</scope>
    <source>
        <strain evidence="4 5">UCBPP-PA14</strain>
    </source>
</reference>
<protein>
    <submittedName>
        <fullName evidence="4">Putative signal-transduction protein</fullName>
    </submittedName>
</protein>
<dbReference type="PANTHER" id="PTHR43773">
    <property type="entry name" value="MAGNESIUM TRANSPORTER MGTE"/>
    <property type="match status" value="1"/>
</dbReference>
<dbReference type="Proteomes" id="UP000000653">
    <property type="component" value="Chromosome"/>
</dbReference>
<evidence type="ECO:0000259" key="2">
    <source>
        <dbReference type="PROSITE" id="PS50042"/>
    </source>
</evidence>
<dbReference type="InterPro" id="IPR018821">
    <property type="entry name" value="DUF294_put_nucleoTrafse_sb-bd"/>
</dbReference>
<dbReference type="InterPro" id="IPR005105">
    <property type="entry name" value="GlnD_Uridyltrans_N"/>
</dbReference>
<dbReference type="SMART" id="SM00100">
    <property type="entry name" value="cNMP"/>
    <property type="match status" value="1"/>
</dbReference>
<feature type="domain" description="Cyclic nucleotide-binding" evidence="2">
    <location>
        <begin position="11"/>
        <end position="126"/>
    </location>
</feature>
<dbReference type="InterPro" id="IPR014710">
    <property type="entry name" value="RmlC-like_jellyroll"/>
</dbReference>
<evidence type="ECO:0000313" key="4">
    <source>
        <dbReference type="EMBL" id="ABJ12465.1"/>
    </source>
</evidence>
<dbReference type="GO" id="GO:0015095">
    <property type="term" value="F:magnesium ion transmembrane transporter activity"/>
    <property type="evidence" value="ECO:0007669"/>
    <property type="project" value="InterPro"/>
</dbReference>
<dbReference type="CDD" id="cd05401">
    <property type="entry name" value="NT_GlnE_GlnD_like"/>
    <property type="match status" value="1"/>
</dbReference>
<dbReference type="BioCyc" id="PAER208963:G1G74-1862-MONOMER"/>
<dbReference type="AlphaFoldDB" id="A0A0H2ZDV2"/>
<dbReference type="PANTHER" id="PTHR43773:SF1">
    <property type="entry name" value="MAGNESIUM TRANSPORTER MGTE"/>
    <property type="match status" value="1"/>
</dbReference>
<dbReference type="Gene3D" id="3.10.580.10">
    <property type="entry name" value="CBS-domain"/>
    <property type="match status" value="1"/>
</dbReference>
<dbReference type="CDD" id="cd04589">
    <property type="entry name" value="CBS_pair_CAP-ED_NT_Pol-beta-like_DUF294_assoc"/>
    <property type="match status" value="1"/>
</dbReference>
<dbReference type="HOGENOM" id="CLU_027866_1_0_6"/>
<dbReference type="KEGG" id="pau:PA14_22370"/>
<dbReference type="GO" id="GO:0008773">
    <property type="term" value="F:[protein-PII] uridylyltransferase activity"/>
    <property type="evidence" value="ECO:0007669"/>
    <property type="project" value="InterPro"/>
</dbReference>
<proteinExistence type="predicted"/>
<dbReference type="Pfam" id="PF03445">
    <property type="entry name" value="DUF294"/>
    <property type="match status" value="1"/>
</dbReference>
<keyword evidence="1" id="KW-0129">CBS domain</keyword>
<dbReference type="InterPro" id="IPR046342">
    <property type="entry name" value="CBS_dom_sf"/>
</dbReference>
<dbReference type="EMBL" id="CP000438">
    <property type="protein sequence ID" value="ABJ12465.1"/>
    <property type="molecule type" value="Genomic_DNA"/>
</dbReference>
<evidence type="ECO:0000259" key="3">
    <source>
        <dbReference type="PROSITE" id="PS51371"/>
    </source>
</evidence>
<dbReference type="SUPFAM" id="SSF51206">
    <property type="entry name" value="cAMP-binding domain-like"/>
    <property type="match status" value="1"/>
</dbReference>
<dbReference type="CDD" id="cd00038">
    <property type="entry name" value="CAP_ED"/>
    <property type="match status" value="1"/>
</dbReference>
<dbReference type="Pfam" id="PF10335">
    <property type="entry name" value="DUF294_C"/>
    <property type="match status" value="1"/>
</dbReference>
<dbReference type="GO" id="GO:0016020">
    <property type="term" value="C:membrane"/>
    <property type="evidence" value="ECO:0007669"/>
    <property type="project" value="InterPro"/>
</dbReference>
<dbReference type="InterPro" id="IPR000644">
    <property type="entry name" value="CBS_dom"/>
</dbReference>